<gene>
    <name evidence="2" type="ORF">SAMN06295920_103175</name>
</gene>
<name>A0A1T5BQ95_9SPHN</name>
<dbReference type="STRING" id="439228.SAMN06295920_103175"/>
<evidence type="ECO:0000313" key="3">
    <source>
        <dbReference type="Proteomes" id="UP000189818"/>
    </source>
</evidence>
<keyword evidence="3" id="KW-1185">Reference proteome</keyword>
<dbReference type="Proteomes" id="UP000189818">
    <property type="component" value="Unassembled WGS sequence"/>
</dbReference>
<evidence type="ECO:0000313" key="2">
    <source>
        <dbReference type="EMBL" id="SKB49120.1"/>
    </source>
</evidence>
<reference evidence="3" key="1">
    <citation type="submission" date="2017-02" db="EMBL/GenBank/DDBJ databases">
        <authorList>
            <person name="Varghese N."/>
            <person name="Submissions S."/>
        </authorList>
    </citation>
    <scope>NUCLEOTIDE SEQUENCE [LARGE SCALE GENOMIC DNA]</scope>
    <source>
        <strain evidence="3">UM2</strain>
    </source>
</reference>
<dbReference type="EMBL" id="FUYM01000003">
    <property type="protein sequence ID" value="SKB49120.1"/>
    <property type="molecule type" value="Genomic_DNA"/>
</dbReference>
<evidence type="ECO:0000256" key="1">
    <source>
        <dbReference type="SAM" id="MobiDB-lite"/>
    </source>
</evidence>
<dbReference type="AlphaFoldDB" id="A0A1T5BQ95"/>
<sequence length="221" mass="23776">MRSFFPCIFHFDDQDIRVEGQVVSSGPSLSGIEEPIATDGGGVVVADFMNGDVAEREEVLAWRAFAASLDGGAARVVVHFGDRYHQPVGDPASVPHSDDAPFSDDEEYSSGGADYEASVAAALRATTITIAGSSELPLVGGEWFSILHPNWGWRAYNIIAIDGATIEFRPPLREAVTAGTEIEFDDPRCVMRRAQPTSNALNVGRYGAPSISFVEDMRKPA</sequence>
<accession>A0A1T5BQ95</accession>
<protein>
    <submittedName>
        <fullName evidence="2">Uncharacterized protein</fullName>
    </submittedName>
</protein>
<proteinExistence type="predicted"/>
<feature type="region of interest" description="Disordered" evidence="1">
    <location>
        <begin position="88"/>
        <end position="111"/>
    </location>
</feature>
<organism evidence="2 3">
    <name type="scientific">Rhizorhabdus histidinilytica</name>
    <dbReference type="NCBI Taxonomy" id="439228"/>
    <lineage>
        <taxon>Bacteria</taxon>
        <taxon>Pseudomonadati</taxon>
        <taxon>Pseudomonadota</taxon>
        <taxon>Alphaproteobacteria</taxon>
        <taxon>Sphingomonadales</taxon>
        <taxon>Sphingomonadaceae</taxon>
        <taxon>Rhizorhabdus</taxon>
    </lineage>
</organism>